<sequence>MEEWEPVPIKRQRHDLRALEEALESSKNWEFTENDLGDFKIDAKQVTLDKSGKACPAFPFFTPSQAKHLPAINEKRMAMEFPTYDPTPVQYGPSRPMERARASSFYFLGYVSLCSTDLKEEEKGQWSSKDEIDYDFHLDLLEMKPHEWEVIWISDIIDSQEYPHLLSFLIYDIDGNPRRLLRGELLVIIRLMRGQLETVQFQAFAKAPILLFSFMGPQRARILHAYFEDDGTLVVRYTRFYDFKTRNDEEMEILARWALAEPTGDTKEFGSDGRRILGNSGLEYGLADKSALLRGGHVMAKSFYVEILSS</sequence>
<organism evidence="1 2">
    <name type="scientific">Scytalidium lignicola</name>
    <name type="common">Hyphomycete</name>
    <dbReference type="NCBI Taxonomy" id="5539"/>
    <lineage>
        <taxon>Eukaryota</taxon>
        <taxon>Fungi</taxon>
        <taxon>Dikarya</taxon>
        <taxon>Ascomycota</taxon>
        <taxon>Pezizomycotina</taxon>
        <taxon>Leotiomycetes</taxon>
        <taxon>Leotiomycetes incertae sedis</taxon>
        <taxon>Scytalidium</taxon>
    </lineage>
</organism>
<keyword evidence="2" id="KW-1185">Reference proteome</keyword>
<gene>
    <name evidence="1" type="ORF">B7463_g6048</name>
</gene>
<evidence type="ECO:0000313" key="1">
    <source>
        <dbReference type="EMBL" id="RFU30281.1"/>
    </source>
</evidence>
<comment type="caution">
    <text evidence="1">The sequence shown here is derived from an EMBL/GenBank/DDBJ whole genome shotgun (WGS) entry which is preliminary data.</text>
</comment>
<dbReference type="OrthoDB" id="4177740at2759"/>
<proteinExistence type="predicted"/>
<dbReference type="Proteomes" id="UP000258309">
    <property type="component" value="Unassembled WGS sequence"/>
</dbReference>
<dbReference type="AlphaFoldDB" id="A0A3E2HAV7"/>
<feature type="non-terminal residue" evidence="1">
    <location>
        <position position="1"/>
    </location>
</feature>
<accession>A0A3E2HAV7</accession>
<dbReference type="EMBL" id="NCSJ02000104">
    <property type="protein sequence ID" value="RFU30281.1"/>
    <property type="molecule type" value="Genomic_DNA"/>
</dbReference>
<dbReference type="STRING" id="5539.A0A3E2HAV7"/>
<protein>
    <submittedName>
        <fullName evidence="1">Uncharacterized protein</fullName>
    </submittedName>
</protein>
<name>A0A3E2HAV7_SCYLI</name>
<evidence type="ECO:0000313" key="2">
    <source>
        <dbReference type="Proteomes" id="UP000258309"/>
    </source>
</evidence>
<reference evidence="1 2" key="1">
    <citation type="submission" date="2018-05" db="EMBL/GenBank/DDBJ databases">
        <title>Draft genome sequence of Scytalidium lignicola DSM 105466, a ubiquitous saprotrophic fungus.</title>
        <authorList>
            <person name="Buettner E."/>
            <person name="Gebauer A.M."/>
            <person name="Hofrichter M."/>
            <person name="Liers C."/>
            <person name="Kellner H."/>
        </authorList>
    </citation>
    <scope>NUCLEOTIDE SEQUENCE [LARGE SCALE GENOMIC DNA]</scope>
    <source>
        <strain evidence="1 2">DSM 105466</strain>
    </source>
</reference>
<feature type="non-terminal residue" evidence="1">
    <location>
        <position position="310"/>
    </location>
</feature>